<evidence type="ECO:0000313" key="1">
    <source>
        <dbReference type="EMBL" id="SIS82536.1"/>
    </source>
</evidence>
<dbReference type="STRING" id="453582.SAMN05421580_105195"/>
<dbReference type="AlphaFoldDB" id="A0A1N7M8T4"/>
<evidence type="ECO:0000313" key="2">
    <source>
        <dbReference type="Proteomes" id="UP000186221"/>
    </source>
</evidence>
<sequence length="209" mass="21718">MALSFPYPLEDLSAKLRAGPIALTLRRFDETSGTARGQVWSSQLAPPLWTATVPLVTRLAPEARAVDAKIHALSGMAKSFLWADPSYHPASGGVPGGAVTVAGVSADRTAIALQGLPPGYPVAVGDRLSVAHGADRIWFASFVEEGAADAAGTLAPLAVYPYVPFGVGPGASVEMAVPHLKMMVESYTPFTVAPGRLARSASLTLLQKV</sequence>
<dbReference type="EMBL" id="FTOG01000005">
    <property type="protein sequence ID" value="SIS82536.1"/>
    <property type="molecule type" value="Genomic_DNA"/>
</dbReference>
<organism evidence="1 2">
    <name type="scientific">Rhodobacter aestuarii</name>
    <dbReference type="NCBI Taxonomy" id="453582"/>
    <lineage>
        <taxon>Bacteria</taxon>
        <taxon>Pseudomonadati</taxon>
        <taxon>Pseudomonadota</taxon>
        <taxon>Alphaproteobacteria</taxon>
        <taxon>Rhodobacterales</taxon>
        <taxon>Rhodobacter group</taxon>
        <taxon>Rhodobacter</taxon>
    </lineage>
</organism>
<dbReference type="Proteomes" id="UP000186221">
    <property type="component" value="Unassembled WGS sequence"/>
</dbReference>
<protein>
    <submittedName>
        <fullName evidence="1">Uncharacterized protein</fullName>
    </submittedName>
</protein>
<reference evidence="2" key="1">
    <citation type="submission" date="2017-01" db="EMBL/GenBank/DDBJ databases">
        <authorList>
            <person name="Varghese N."/>
            <person name="Submissions S."/>
        </authorList>
    </citation>
    <scope>NUCLEOTIDE SEQUENCE [LARGE SCALE GENOMIC DNA]</scope>
    <source>
        <strain evidence="2">DSM 19945</strain>
    </source>
</reference>
<dbReference type="RefSeq" id="WP_076484699.1">
    <property type="nucleotide sequence ID" value="NZ_FTOG01000005.1"/>
</dbReference>
<dbReference type="OrthoDB" id="8265479at2"/>
<keyword evidence="2" id="KW-1185">Reference proteome</keyword>
<name>A0A1N7M8T4_9RHOB</name>
<proteinExistence type="predicted"/>
<gene>
    <name evidence="1" type="ORF">SAMN05421580_105195</name>
</gene>
<accession>A0A1N7M8T4</accession>